<reference evidence="2" key="1">
    <citation type="submission" date="2016-04" db="EMBL/GenBank/DDBJ databases">
        <authorList>
            <person name="Chen L."/>
            <person name="Zhuang W."/>
            <person name="Wang G."/>
        </authorList>
    </citation>
    <scope>NUCLEOTIDE SEQUENCE [LARGE SCALE GENOMIC DNA]</scope>
    <source>
        <strain evidence="2">17621</strain>
    </source>
</reference>
<name>A0A1V9EH87_9BACT</name>
<keyword evidence="2" id="KW-1185">Reference proteome</keyword>
<accession>A0A1V9EH87</accession>
<dbReference type="AlphaFoldDB" id="A0A1V9EH87"/>
<proteinExistence type="predicted"/>
<comment type="caution">
    <text evidence="1">The sequence shown here is derived from an EMBL/GenBank/DDBJ whole genome shotgun (WGS) entry which is preliminary data.</text>
</comment>
<evidence type="ECO:0000313" key="2">
    <source>
        <dbReference type="Proteomes" id="UP000192610"/>
    </source>
</evidence>
<dbReference type="EMBL" id="LVXG01000029">
    <property type="protein sequence ID" value="OQP45422.1"/>
    <property type="molecule type" value="Genomic_DNA"/>
</dbReference>
<protein>
    <submittedName>
        <fullName evidence="1">Uncharacterized protein</fullName>
    </submittedName>
</protein>
<sequence>MGSGRDNRKKGDSPIIRRPKFIITSVDVNSVNPSVAETVADVCPISFDVRLINSALTKKGVRVHLDIKDNSCVIKIGNTEVGVLNRQRSETITKCKNLGVHYSGEIVLKQDKIYARFERHL</sequence>
<dbReference type="RefSeq" id="WP_081202275.1">
    <property type="nucleotide sequence ID" value="NZ_FOCZ01000006.1"/>
</dbReference>
<evidence type="ECO:0000313" key="1">
    <source>
        <dbReference type="EMBL" id="OQP45422.1"/>
    </source>
</evidence>
<gene>
    <name evidence="1" type="ORF">A4H97_32270</name>
</gene>
<organism evidence="1 2">
    <name type="scientific">Niastella yeongjuensis</name>
    <dbReference type="NCBI Taxonomy" id="354355"/>
    <lineage>
        <taxon>Bacteria</taxon>
        <taxon>Pseudomonadati</taxon>
        <taxon>Bacteroidota</taxon>
        <taxon>Chitinophagia</taxon>
        <taxon>Chitinophagales</taxon>
        <taxon>Chitinophagaceae</taxon>
        <taxon>Niastella</taxon>
    </lineage>
</organism>
<dbReference type="Proteomes" id="UP000192610">
    <property type="component" value="Unassembled WGS sequence"/>
</dbReference>